<keyword evidence="3 7" id="KW-0032">Aminotransferase</keyword>
<evidence type="ECO:0000256" key="1">
    <source>
        <dbReference type="ARBA" id="ARBA00001933"/>
    </source>
</evidence>
<dbReference type="PROSITE" id="PS00770">
    <property type="entry name" value="AA_TRANSFER_CLASS_4"/>
    <property type="match status" value="2"/>
</dbReference>
<dbReference type="CDD" id="cd01557">
    <property type="entry name" value="BCAT_beta_family"/>
    <property type="match status" value="2"/>
</dbReference>
<dbReference type="Gene3D" id="1.10.10.60">
    <property type="entry name" value="Homeodomain-like"/>
    <property type="match status" value="1"/>
</dbReference>
<sequence length="866" mass="96547">MIQRAAFFHKLIESSSLPSKFGARYSTAQATTFIQTIVQSDDDESNIDIDWENLGFNLMPTDFMYQTKSCENGHFKQGQLNPYGNIQLSPSAGVLNYGQGIFEGTKAYRRDDGRLFLFRPNQNAIRMQIGAERMCMPCPSIDQFLDAVKQTALANKRFIPPHGKGSLYIRPLLIGSGPILGLAPAPEYTFLVYACPVGNYFKEGTSSLNLYVEEDLHRTSRGGAGGVLRAIKSAKDKGFSDVLYLDSINKKYIEEVSSCNIFLVKGNILSTPTTSGTILEGVTRKSIMEIAHDLGYQVEERLIEVEELNNIDEVFCTGTAVGIASVGEGYWWDAMDVCNGVLVEVNWFLNNRKEGNGSPIQSSVGPRYFTAPAQTSAQPSTYRDYESRDIFDWDNLGFKLIQTDYMFMTRSSQNGNFEKGKLNPYGNIELSPSAGVLNYGQGLIEGTKAYRVDDGRIFLFRPQESGIRMQIGAKRMCMPSPSIQQFVDAVKLTTIANKRWIPPAGKGSLYIRPLLIGNGPILGIAPAPEYTFIVYACPVGNYLRNGTQPLTLYVEEEHHRASQGGAGGVKAITNYAPVIKAIQKAKERGYSDVLYLDSVNKKYIEEVSASNIFLVKGKNISTPVASGTILEGVTRKSIIDIAYDLGYQVEERLIEADELFSADEVFCTGTALGVAPVGSITYKNKRINYKVSLDLISEQLNSRLVAIQKGIIEDKRGWIIEIKWSIIAAQLPGRDNDIKIYWNTKLKNKLFGKQRKNHRGKSQKQLGEIFSDDNDDGVTNPQYDPPMDNYSLMYPMFDHNSIHLMTSSPMNVIHMTKSPSLNSNEYNMDEKAFCWVDIDTDTERRKLEAPMRSDTLIVLAINDECG</sequence>
<evidence type="ECO:0000313" key="10">
    <source>
        <dbReference type="Proteomes" id="UP000824120"/>
    </source>
</evidence>
<comment type="catalytic activity">
    <reaction evidence="7">
        <text>L-isoleucine + 2-oxoglutarate = (S)-3-methyl-2-oxopentanoate + L-glutamate</text>
        <dbReference type="Rhea" id="RHEA:24801"/>
        <dbReference type="ChEBI" id="CHEBI:16810"/>
        <dbReference type="ChEBI" id="CHEBI:29985"/>
        <dbReference type="ChEBI" id="CHEBI:35146"/>
        <dbReference type="ChEBI" id="CHEBI:58045"/>
        <dbReference type="EC" id="2.6.1.42"/>
    </reaction>
</comment>
<name>A0A9J5WDJ8_SOLCO</name>
<dbReference type="Pfam" id="PF01063">
    <property type="entry name" value="Aminotran_4"/>
    <property type="match status" value="2"/>
</dbReference>
<dbReference type="GO" id="GO:0004084">
    <property type="term" value="F:branched-chain-amino-acid transaminase activity"/>
    <property type="evidence" value="ECO:0007669"/>
    <property type="project" value="UniProtKB-EC"/>
</dbReference>
<dbReference type="InterPro" id="IPR001544">
    <property type="entry name" value="Aminotrans_IV"/>
</dbReference>
<dbReference type="InterPro" id="IPR033939">
    <property type="entry name" value="BCAT_family"/>
</dbReference>
<dbReference type="NCBIfam" id="NF009897">
    <property type="entry name" value="PRK13357.1"/>
    <property type="match status" value="1"/>
</dbReference>
<comment type="catalytic activity">
    <reaction evidence="7">
        <text>L-valine + 2-oxoglutarate = 3-methyl-2-oxobutanoate + L-glutamate</text>
        <dbReference type="Rhea" id="RHEA:24813"/>
        <dbReference type="ChEBI" id="CHEBI:11851"/>
        <dbReference type="ChEBI" id="CHEBI:16810"/>
        <dbReference type="ChEBI" id="CHEBI:29985"/>
        <dbReference type="ChEBI" id="CHEBI:57762"/>
        <dbReference type="EC" id="2.6.1.42"/>
    </reaction>
</comment>
<comment type="catalytic activity">
    <reaction evidence="7">
        <text>L-leucine + 2-oxoglutarate = 4-methyl-2-oxopentanoate + L-glutamate</text>
        <dbReference type="Rhea" id="RHEA:18321"/>
        <dbReference type="ChEBI" id="CHEBI:16810"/>
        <dbReference type="ChEBI" id="CHEBI:17865"/>
        <dbReference type="ChEBI" id="CHEBI:29985"/>
        <dbReference type="ChEBI" id="CHEBI:57427"/>
        <dbReference type="EC" id="2.6.1.42"/>
    </reaction>
</comment>
<dbReference type="InterPro" id="IPR043131">
    <property type="entry name" value="BCAT-like_N"/>
</dbReference>
<keyword evidence="4 7" id="KW-0808">Transferase</keyword>
<dbReference type="InterPro" id="IPR036038">
    <property type="entry name" value="Aminotransferase-like"/>
</dbReference>
<dbReference type="FunFam" id="3.30.470.10:FF:000003">
    <property type="entry name" value="Branched-chain-amino-acid aminotransferase"/>
    <property type="match status" value="2"/>
</dbReference>
<comment type="similarity">
    <text evidence="2 7">Belongs to the class-IV pyridoxal-phosphate-dependent aminotransferase family.</text>
</comment>
<dbReference type="OrthoDB" id="409992at2759"/>
<dbReference type="InterPro" id="IPR043132">
    <property type="entry name" value="BCAT-like_C"/>
</dbReference>
<dbReference type="GO" id="GO:0005737">
    <property type="term" value="C:cytoplasm"/>
    <property type="evidence" value="ECO:0007669"/>
    <property type="project" value="UniProtKB-ARBA"/>
</dbReference>
<dbReference type="PANTHER" id="PTHR42825">
    <property type="entry name" value="AMINO ACID AMINOTRANSFERASE"/>
    <property type="match status" value="1"/>
</dbReference>
<keyword evidence="10" id="KW-1185">Reference proteome</keyword>
<dbReference type="GO" id="GO:0009082">
    <property type="term" value="P:branched-chain amino acid biosynthetic process"/>
    <property type="evidence" value="ECO:0007669"/>
    <property type="project" value="UniProtKB-KW"/>
</dbReference>
<dbReference type="Gene3D" id="3.30.470.10">
    <property type="match status" value="2"/>
</dbReference>
<gene>
    <name evidence="9" type="ORF">H5410_063157</name>
</gene>
<feature type="compositionally biased region" description="Basic residues" evidence="8">
    <location>
        <begin position="753"/>
        <end position="762"/>
    </location>
</feature>
<accession>A0A9J5WDJ8</accession>
<comment type="caution">
    <text evidence="9">The sequence shown here is derived from an EMBL/GenBank/DDBJ whole genome shotgun (WGS) entry which is preliminary data.</text>
</comment>
<dbReference type="GO" id="GO:0008652">
    <property type="term" value="P:amino acid biosynthetic process"/>
    <property type="evidence" value="ECO:0007669"/>
    <property type="project" value="UniProtKB-KW"/>
</dbReference>
<dbReference type="EC" id="2.6.1.42" evidence="7"/>
<reference evidence="9 10" key="1">
    <citation type="submission" date="2020-09" db="EMBL/GenBank/DDBJ databases">
        <title>De no assembly of potato wild relative species, Solanum commersonii.</title>
        <authorList>
            <person name="Cho K."/>
        </authorList>
    </citation>
    <scope>NUCLEOTIDE SEQUENCE [LARGE SCALE GENOMIC DNA]</scope>
    <source>
        <strain evidence="9">LZ3.2</strain>
        <tissue evidence="9">Leaf</tissue>
    </source>
</reference>
<keyword evidence="7" id="KW-0100">Branched-chain amino acid biosynthesis</keyword>
<keyword evidence="7" id="KW-0028">Amino-acid biosynthesis</keyword>
<evidence type="ECO:0000256" key="2">
    <source>
        <dbReference type="ARBA" id="ARBA00009320"/>
    </source>
</evidence>
<feature type="region of interest" description="Disordered" evidence="8">
    <location>
        <begin position="753"/>
        <end position="777"/>
    </location>
</feature>
<dbReference type="InterPro" id="IPR018300">
    <property type="entry name" value="Aminotrans_IV_CS"/>
</dbReference>
<dbReference type="Gene3D" id="3.20.10.10">
    <property type="entry name" value="D-amino Acid Aminotransferase, subunit A, domain 2"/>
    <property type="match status" value="2"/>
</dbReference>
<protein>
    <recommendedName>
        <fullName evidence="7">Branched-chain-amino-acid aminotransferase</fullName>
        <ecNumber evidence="7">2.6.1.42</ecNumber>
    </recommendedName>
</protein>
<dbReference type="InterPro" id="IPR005786">
    <property type="entry name" value="B_amino_transII"/>
</dbReference>
<evidence type="ECO:0000256" key="8">
    <source>
        <dbReference type="SAM" id="MobiDB-lite"/>
    </source>
</evidence>
<proteinExistence type="inferred from homology"/>
<evidence type="ECO:0000256" key="6">
    <source>
        <dbReference type="RuleBase" id="RU004516"/>
    </source>
</evidence>
<dbReference type="NCBIfam" id="TIGR01123">
    <property type="entry name" value="ilvE_II"/>
    <property type="match status" value="2"/>
</dbReference>
<dbReference type="AlphaFoldDB" id="A0A9J5WDJ8"/>
<evidence type="ECO:0000313" key="9">
    <source>
        <dbReference type="EMBL" id="KAG5573391.1"/>
    </source>
</evidence>
<evidence type="ECO:0000256" key="3">
    <source>
        <dbReference type="ARBA" id="ARBA00022576"/>
    </source>
</evidence>
<evidence type="ECO:0000256" key="7">
    <source>
        <dbReference type="RuleBase" id="RU004517"/>
    </source>
</evidence>
<dbReference type="SUPFAM" id="SSF56752">
    <property type="entry name" value="D-aminoacid aminotransferase-like PLP-dependent enzymes"/>
    <property type="match status" value="2"/>
</dbReference>
<organism evidence="9 10">
    <name type="scientific">Solanum commersonii</name>
    <name type="common">Commerson's wild potato</name>
    <name type="synonym">Commerson's nightshade</name>
    <dbReference type="NCBI Taxonomy" id="4109"/>
    <lineage>
        <taxon>Eukaryota</taxon>
        <taxon>Viridiplantae</taxon>
        <taxon>Streptophyta</taxon>
        <taxon>Embryophyta</taxon>
        <taxon>Tracheophyta</taxon>
        <taxon>Spermatophyta</taxon>
        <taxon>Magnoliopsida</taxon>
        <taxon>eudicotyledons</taxon>
        <taxon>Gunneridae</taxon>
        <taxon>Pentapetalae</taxon>
        <taxon>asterids</taxon>
        <taxon>lamiids</taxon>
        <taxon>Solanales</taxon>
        <taxon>Solanaceae</taxon>
        <taxon>Solanoideae</taxon>
        <taxon>Solaneae</taxon>
        <taxon>Solanum</taxon>
    </lineage>
</organism>
<dbReference type="PANTHER" id="PTHR42825:SF12">
    <property type="entry name" value="BRANCHED-CHAIN-AMINO-ACID AMINOTRANSFERASE 2, CHLOROPLASTIC-LIKE"/>
    <property type="match status" value="1"/>
</dbReference>
<evidence type="ECO:0000256" key="5">
    <source>
        <dbReference type="ARBA" id="ARBA00022898"/>
    </source>
</evidence>
<comment type="cofactor">
    <cofactor evidence="1 6">
        <name>pyridoxal 5'-phosphate</name>
        <dbReference type="ChEBI" id="CHEBI:597326"/>
    </cofactor>
</comment>
<evidence type="ECO:0000256" key="4">
    <source>
        <dbReference type="ARBA" id="ARBA00022679"/>
    </source>
</evidence>
<keyword evidence="5 6" id="KW-0663">Pyridoxal phosphate</keyword>
<dbReference type="EMBL" id="JACXVP010000012">
    <property type="protein sequence ID" value="KAG5573391.1"/>
    <property type="molecule type" value="Genomic_DNA"/>
</dbReference>
<dbReference type="FunFam" id="3.20.10.10:FF:000003">
    <property type="entry name" value="Branched-chain-amino-acid aminotransferase"/>
    <property type="match status" value="1"/>
</dbReference>
<dbReference type="Proteomes" id="UP000824120">
    <property type="component" value="Chromosome 12"/>
</dbReference>